<evidence type="ECO:0000313" key="1">
    <source>
        <dbReference type="EMBL" id="GAG07060.1"/>
    </source>
</evidence>
<name>X0UN37_9ZZZZ</name>
<dbReference type="EMBL" id="BARS01021740">
    <property type="protein sequence ID" value="GAG07060.1"/>
    <property type="molecule type" value="Genomic_DNA"/>
</dbReference>
<feature type="non-terminal residue" evidence="1">
    <location>
        <position position="271"/>
    </location>
</feature>
<gene>
    <name evidence="1" type="ORF">S01H1_34863</name>
</gene>
<proteinExistence type="predicted"/>
<evidence type="ECO:0008006" key="2">
    <source>
        <dbReference type="Google" id="ProtNLM"/>
    </source>
</evidence>
<dbReference type="AlphaFoldDB" id="X0UN37"/>
<protein>
    <recommendedName>
        <fullName evidence="2">Calcineurin-like phosphoesterase domain-containing protein</fullName>
    </recommendedName>
</protein>
<feature type="non-terminal residue" evidence="1">
    <location>
        <position position="1"/>
    </location>
</feature>
<dbReference type="Gene3D" id="3.60.21.10">
    <property type="match status" value="1"/>
</dbReference>
<dbReference type="SUPFAM" id="SSF56300">
    <property type="entry name" value="Metallo-dependent phosphatases"/>
    <property type="match status" value="1"/>
</dbReference>
<organism evidence="1">
    <name type="scientific">marine sediment metagenome</name>
    <dbReference type="NCBI Taxonomy" id="412755"/>
    <lineage>
        <taxon>unclassified sequences</taxon>
        <taxon>metagenomes</taxon>
        <taxon>ecological metagenomes</taxon>
    </lineage>
</organism>
<reference evidence="1" key="1">
    <citation type="journal article" date="2014" name="Front. Microbiol.">
        <title>High frequency of phylogenetically diverse reductive dehalogenase-homologous genes in deep subseafloor sedimentary metagenomes.</title>
        <authorList>
            <person name="Kawai M."/>
            <person name="Futagami T."/>
            <person name="Toyoda A."/>
            <person name="Takaki Y."/>
            <person name="Nishi S."/>
            <person name="Hori S."/>
            <person name="Arai W."/>
            <person name="Tsubouchi T."/>
            <person name="Morono Y."/>
            <person name="Uchiyama I."/>
            <person name="Ito T."/>
            <person name="Fujiyama A."/>
            <person name="Inagaki F."/>
            <person name="Takami H."/>
        </authorList>
    </citation>
    <scope>NUCLEOTIDE SEQUENCE</scope>
    <source>
        <strain evidence="1">Expedition CK06-06</strain>
    </source>
</reference>
<sequence>QAQIAAAGEARAIFTAGNHDWGLRGAKGFDRVAAQQAFLSQQGPRVQMLPAGGCGGPEVVDFGPHLRIVFIDVIGFGHAELYTDIHARACPDEPNPIVAYRRFVRLLDETGGKHVVLSTHHPLITAGPHGGHYTWKQHLFPLTDFWPWAWLPLPIIGSAYPLSRQLGVTTTDVVNADYTAYVNAIYRAATPRAPVLVAAGHEHSLQVHRDAVGMFYAVSGAGSTGKINRVEPMDTVLMAEAKPGYMRLDVYAKGALELEAIAVEHEGTRSA</sequence>
<dbReference type="InterPro" id="IPR029052">
    <property type="entry name" value="Metallo-depent_PP-like"/>
</dbReference>
<comment type="caution">
    <text evidence="1">The sequence shown here is derived from an EMBL/GenBank/DDBJ whole genome shotgun (WGS) entry which is preliminary data.</text>
</comment>
<accession>X0UN37</accession>